<dbReference type="InterPro" id="IPR036291">
    <property type="entry name" value="NAD(P)-bd_dom_sf"/>
</dbReference>
<dbReference type="GO" id="GO:0016616">
    <property type="term" value="F:oxidoreductase activity, acting on the CH-OH group of donors, NAD or NADP as acceptor"/>
    <property type="evidence" value="ECO:0007669"/>
    <property type="project" value="InterPro"/>
</dbReference>
<dbReference type="GO" id="GO:0006694">
    <property type="term" value="P:steroid biosynthetic process"/>
    <property type="evidence" value="ECO:0007669"/>
    <property type="project" value="InterPro"/>
</dbReference>
<dbReference type="Gene3D" id="3.40.50.720">
    <property type="entry name" value="NAD(P)-binding Rossmann-like Domain"/>
    <property type="match status" value="1"/>
</dbReference>
<organism evidence="5 6">
    <name type="scientific">Fusarium agapanthi</name>
    <dbReference type="NCBI Taxonomy" id="1803897"/>
    <lineage>
        <taxon>Eukaryota</taxon>
        <taxon>Fungi</taxon>
        <taxon>Dikarya</taxon>
        <taxon>Ascomycota</taxon>
        <taxon>Pezizomycotina</taxon>
        <taxon>Sordariomycetes</taxon>
        <taxon>Hypocreomycetidae</taxon>
        <taxon>Hypocreales</taxon>
        <taxon>Nectriaceae</taxon>
        <taxon>Fusarium</taxon>
        <taxon>Fusarium fujikuroi species complex</taxon>
    </lineage>
</organism>
<evidence type="ECO:0000256" key="3">
    <source>
        <dbReference type="SAM" id="Phobius"/>
    </source>
</evidence>
<keyword evidence="6" id="KW-1185">Reference proteome</keyword>
<dbReference type="InterPro" id="IPR050177">
    <property type="entry name" value="Lipid_A_modif_metabolic_enz"/>
</dbReference>
<feature type="domain" description="3-beta hydroxysteroid dehydrogenase/isomerase" evidence="4">
    <location>
        <begin position="16"/>
        <end position="272"/>
    </location>
</feature>
<keyword evidence="3" id="KW-0472">Membrane</keyword>
<dbReference type="PANTHER" id="PTHR43245">
    <property type="entry name" value="BIFUNCTIONAL POLYMYXIN RESISTANCE PROTEIN ARNA"/>
    <property type="match status" value="1"/>
</dbReference>
<proteinExistence type="inferred from homology"/>
<keyword evidence="3" id="KW-0812">Transmembrane</keyword>
<dbReference type="PANTHER" id="PTHR43245:SF51">
    <property type="entry name" value="SHORT CHAIN DEHYDROGENASE_REDUCTASE FAMILY 42E, MEMBER 2"/>
    <property type="match status" value="1"/>
</dbReference>
<evidence type="ECO:0000256" key="1">
    <source>
        <dbReference type="ARBA" id="ARBA00009219"/>
    </source>
</evidence>
<comment type="similarity">
    <text evidence="1">Belongs to the 3-beta-HSD family.</text>
</comment>
<dbReference type="OrthoDB" id="10058185at2759"/>
<gene>
    <name evidence="5" type="ORF">FAGAP_12698</name>
</gene>
<feature type="transmembrane region" description="Helical" evidence="3">
    <location>
        <begin position="280"/>
        <end position="302"/>
    </location>
</feature>
<dbReference type="PROSITE" id="PS51257">
    <property type="entry name" value="PROKAR_LIPOPROTEIN"/>
    <property type="match status" value="1"/>
</dbReference>
<sequence>MSDIRKISTPLISSSLVVGGCGFLGFHLTRQLLQDDESGQVYVLDRDVSRNRHEDVSYIKGDISDGEFVRGVINDVGPSVIFHCASPIAALPMNREGEFYATNVKGTEVILTAAFESDAVRAFVFTSSVDAYANPPPTKADETYPLWSPNDKSNEYNRTKAIGDSLVREANGTRLRTVTLRPGHAYGERHVQGMVEVLDMCKNKKLVQIGDGKNLMEVVSGENNAIAHVLAAKALLDPGRASGKVDGEAFNVSDGAPVPFWHHTRLIWETARSEDVSKDIIVLPAWVMIVAVFAAEWLFWIFTLNTAKPPVELRTVSLEYCVYTHTYSIEKARKRLGFNPVSNHDAVVAQSARWMLKYRESMKQKSS</sequence>
<evidence type="ECO:0000313" key="6">
    <source>
        <dbReference type="Proteomes" id="UP000737391"/>
    </source>
</evidence>
<dbReference type="InterPro" id="IPR002225">
    <property type="entry name" value="3Beta_OHSteriod_DH/Estase"/>
</dbReference>
<dbReference type="Pfam" id="PF01073">
    <property type="entry name" value="3Beta_HSD"/>
    <property type="match status" value="1"/>
</dbReference>
<protein>
    <submittedName>
        <fullName evidence="5">C-3 sterol dehydrogenase C-4 decarboxylase</fullName>
    </submittedName>
</protein>
<dbReference type="SUPFAM" id="SSF51735">
    <property type="entry name" value="NAD(P)-binding Rossmann-fold domains"/>
    <property type="match status" value="1"/>
</dbReference>
<evidence type="ECO:0000313" key="5">
    <source>
        <dbReference type="EMBL" id="KAF4475711.1"/>
    </source>
</evidence>
<dbReference type="Proteomes" id="UP000737391">
    <property type="component" value="Unassembled WGS sequence"/>
</dbReference>
<accession>A0A9P5E6A3</accession>
<name>A0A9P5E6A3_9HYPO</name>
<evidence type="ECO:0000256" key="2">
    <source>
        <dbReference type="ARBA" id="ARBA00023002"/>
    </source>
</evidence>
<keyword evidence="3" id="KW-1133">Transmembrane helix</keyword>
<evidence type="ECO:0000259" key="4">
    <source>
        <dbReference type="Pfam" id="PF01073"/>
    </source>
</evidence>
<keyword evidence="2" id="KW-0560">Oxidoreductase</keyword>
<comment type="caution">
    <text evidence="5">The sequence shown here is derived from an EMBL/GenBank/DDBJ whole genome shotgun (WGS) entry which is preliminary data.</text>
</comment>
<reference evidence="5" key="1">
    <citation type="submission" date="2020-01" db="EMBL/GenBank/DDBJ databases">
        <title>Identification and distribution of gene clusters putatively required for synthesis of sphingolipid metabolism inhibitors in phylogenetically diverse species of the filamentous fungus Fusarium.</title>
        <authorList>
            <person name="Kim H.-S."/>
            <person name="Busman M."/>
            <person name="Brown D.W."/>
            <person name="Divon H."/>
            <person name="Uhlig S."/>
            <person name="Proctor R.H."/>
        </authorList>
    </citation>
    <scope>NUCLEOTIDE SEQUENCE</scope>
    <source>
        <strain evidence="5">NRRL 31653</strain>
    </source>
</reference>
<dbReference type="AlphaFoldDB" id="A0A9P5E6A3"/>
<dbReference type="EMBL" id="LUFC02001410">
    <property type="protein sequence ID" value="KAF4475711.1"/>
    <property type="molecule type" value="Genomic_DNA"/>
</dbReference>